<reference evidence="10" key="1">
    <citation type="submission" date="2007-10" db="EMBL/GenBank/DDBJ databases">
        <title>Complete genome of Alkaliphilus oremlandii OhILAs.</title>
        <authorList>
            <person name="Copeland A."/>
            <person name="Lucas S."/>
            <person name="Lapidus A."/>
            <person name="Barry K."/>
            <person name="Detter J.C."/>
            <person name="Glavina del Rio T."/>
            <person name="Hammon N."/>
            <person name="Israni S."/>
            <person name="Dalin E."/>
            <person name="Tice H."/>
            <person name="Pitluck S."/>
            <person name="Chain P."/>
            <person name="Malfatti S."/>
            <person name="Shin M."/>
            <person name="Vergez L."/>
            <person name="Schmutz J."/>
            <person name="Larimer F."/>
            <person name="Land M."/>
            <person name="Hauser L."/>
            <person name="Kyrpides N."/>
            <person name="Mikhailova N."/>
            <person name="Stolz J.F."/>
            <person name="Dawson A."/>
            <person name="Fisher E."/>
            <person name="Crable B."/>
            <person name="Perera E."/>
            <person name="Lisak J."/>
            <person name="Ranganathan M."/>
            <person name="Basu P."/>
            <person name="Richardson P."/>
        </authorList>
    </citation>
    <scope>NUCLEOTIDE SEQUENCE [LARGE SCALE GENOMIC DNA]</scope>
    <source>
        <strain evidence="10">OhILAs</strain>
    </source>
</reference>
<keyword evidence="3" id="KW-0645">Protease</keyword>
<feature type="transmembrane region" description="Helical" evidence="8">
    <location>
        <begin position="80"/>
        <end position="100"/>
    </location>
</feature>
<dbReference type="Proteomes" id="UP000000269">
    <property type="component" value="Chromosome"/>
</dbReference>
<dbReference type="AlphaFoldDB" id="A8MKY1"/>
<evidence type="ECO:0000256" key="6">
    <source>
        <dbReference type="ARBA" id="ARBA00022989"/>
    </source>
</evidence>
<name>A8MKY1_ALKOO</name>
<dbReference type="GO" id="GO:0006508">
    <property type="term" value="P:proteolysis"/>
    <property type="evidence" value="ECO:0007669"/>
    <property type="project" value="UniProtKB-KW"/>
</dbReference>
<keyword evidence="4 8" id="KW-0812">Transmembrane</keyword>
<dbReference type="GO" id="GO:0016020">
    <property type="term" value="C:membrane"/>
    <property type="evidence" value="ECO:0007669"/>
    <property type="project" value="InterPro"/>
</dbReference>
<evidence type="ECO:0000256" key="2">
    <source>
        <dbReference type="ARBA" id="ARBA00022654"/>
    </source>
</evidence>
<protein>
    <submittedName>
        <fullName evidence="9">Accessory gene regulator B</fullName>
    </submittedName>
</protein>
<sequence length="199" mass="22313">MSIEKKLIDNLGKELDLSEDKIEVITFGYRLFIYSIWGYLLIILVSYILGTLPITLTAAITASLFRIFSGGVHASSQKKCVVFGAVIFNLLGLIVNLFSNNISWELANWLVWITVGIALVSFILYAPADTPGKPITTKVQIKKLKSISMALLFIWFIFVHYVLKGETNINKLYLLASTAGLAWQSVSLWPITYKLPIHK</sequence>
<dbReference type="Pfam" id="PF04647">
    <property type="entry name" value="AgrB"/>
    <property type="match status" value="1"/>
</dbReference>
<dbReference type="KEGG" id="aoe:Clos_0235"/>
<dbReference type="RefSeq" id="WP_012158113.1">
    <property type="nucleotide sequence ID" value="NC_009922.1"/>
</dbReference>
<dbReference type="InterPro" id="IPR006741">
    <property type="entry name" value="AgrB"/>
</dbReference>
<dbReference type="GO" id="GO:0009372">
    <property type="term" value="P:quorum sensing"/>
    <property type="evidence" value="ECO:0007669"/>
    <property type="project" value="UniProtKB-KW"/>
</dbReference>
<dbReference type="HOGENOM" id="CLU_098969_0_0_9"/>
<accession>A8MKY1</accession>
<evidence type="ECO:0000256" key="1">
    <source>
        <dbReference type="ARBA" id="ARBA00022475"/>
    </source>
</evidence>
<keyword evidence="1" id="KW-1003">Cell membrane</keyword>
<gene>
    <name evidence="9" type="ordered locus">Clos_0235</name>
</gene>
<evidence type="ECO:0000256" key="3">
    <source>
        <dbReference type="ARBA" id="ARBA00022670"/>
    </source>
</evidence>
<dbReference type="STRING" id="350688.Clos_0235"/>
<evidence type="ECO:0000256" key="8">
    <source>
        <dbReference type="SAM" id="Phobius"/>
    </source>
</evidence>
<evidence type="ECO:0000256" key="5">
    <source>
        <dbReference type="ARBA" id="ARBA00022801"/>
    </source>
</evidence>
<keyword evidence="2" id="KW-0673">Quorum sensing</keyword>
<evidence type="ECO:0000256" key="4">
    <source>
        <dbReference type="ARBA" id="ARBA00022692"/>
    </source>
</evidence>
<dbReference type="EMBL" id="CP000853">
    <property type="protein sequence ID" value="ABW17798.1"/>
    <property type="molecule type" value="Genomic_DNA"/>
</dbReference>
<keyword evidence="5" id="KW-0378">Hydrolase</keyword>
<dbReference type="eggNOG" id="COG4512">
    <property type="taxonomic scope" value="Bacteria"/>
</dbReference>
<keyword evidence="10" id="KW-1185">Reference proteome</keyword>
<evidence type="ECO:0000256" key="7">
    <source>
        <dbReference type="ARBA" id="ARBA00023136"/>
    </source>
</evidence>
<organism evidence="9 10">
    <name type="scientific">Alkaliphilus oremlandii (strain OhILAs)</name>
    <name type="common">Clostridium oremlandii (strain OhILAs)</name>
    <dbReference type="NCBI Taxonomy" id="350688"/>
    <lineage>
        <taxon>Bacteria</taxon>
        <taxon>Bacillati</taxon>
        <taxon>Bacillota</taxon>
        <taxon>Clostridia</taxon>
        <taxon>Peptostreptococcales</taxon>
        <taxon>Natronincolaceae</taxon>
        <taxon>Alkaliphilus</taxon>
    </lineage>
</organism>
<feature type="transmembrane region" description="Helical" evidence="8">
    <location>
        <begin position="106"/>
        <end position="126"/>
    </location>
</feature>
<feature type="transmembrane region" description="Helical" evidence="8">
    <location>
        <begin position="147"/>
        <end position="163"/>
    </location>
</feature>
<evidence type="ECO:0000313" key="9">
    <source>
        <dbReference type="EMBL" id="ABW17798.1"/>
    </source>
</evidence>
<evidence type="ECO:0000313" key="10">
    <source>
        <dbReference type="Proteomes" id="UP000000269"/>
    </source>
</evidence>
<dbReference type="GO" id="GO:0008233">
    <property type="term" value="F:peptidase activity"/>
    <property type="evidence" value="ECO:0007669"/>
    <property type="project" value="UniProtKB-KW"/>
</dbReference>
<dbReference type="SMART" id="SM00793">
    <property type="entry name" value="AgrB"/>
    <property type="match status" value="1"/>
</dbReference>
<keyword evidence="7 8" id="KW-0472">Membrane</keyword>
<keyword evidence="6 8" id="KW-1133">Transmembrane helix</keyword>
<feature type="transmembrane region" description="Helical" evidence="8">
    <location>
        <begin position="36"/>
        <end position="68"/>
    </location>
</feature>
<proteinExistence type="predicted"/>